<dbReference type="KEGG" id="clt:CM240_1061"/>
<evidence type="ECO:0000313" key="2">
    <source>
        <dbReference type="Proteomes" id="UP000019426"/>
    </source>
</evidence>
<dbReference type="GO" id="GO:0016791">
    <property type="term" value="F:phosphatase activity"/>
    <property type="evidence" value="ECO:0007669"/>
    <property type="project" value="TreeGrafter"/>
</dbReference>
<dbReference type="PROSITE" id="PS01229">
    <property type="entry name" value="COF_2"/>
    <property type="match status" value="1"/>
</dbReference>
<dbReference type="EMBL" id="HG917868">
    <property type="protein sequence ID" value="CDM68225.1"/>
    <property type="molecule type" value="Genomic_DNA"/>
</dbReference>
<keyword evidence="2" id="KW-1185">Reference proteome</keyword>
<dbReference type="OrthoDB" id="9810101at2"/>
<protein>
    <submittedName>
        <fullName evidence="1">HAD-superfamily hydrolase</fullName>
    </submittedName>
</protein>
<dbReference type="SFLD" id="SFLDS00003">
    <property type="entry name" value="Haloacid_Dehalogenase"/>
    <property type="match status" value="1"/>
</dbReference>
<accession>W6SEV8</accession>
<proteinExistence type="predicted"/>
<dbReference type="PANTHER" id="PTHR10000">
    <property type="entry name" value="PHOSPHOSERINE PHOSPHATASE"/>
    <property type="match status" value="1"/>
</dbReference>
<dbReference type="eggNOG" id="COG0561">
    <property type="taxonomic scope" value="Bacteria"/>
</dbReference>
<dbReference type="InterPro" id="IPR023214">
    <property type="entry name" value="HAD_sf"/>
</dbReference>
<dbReference type="RefSeq" id="WP_044037132.1">
    <property type="nucleotide sequence ID" value="NZ_HG917868.1"/>
</dbReference>
<dbReference type="Pfam" id="PF08282">
    <property type="entry name" value="Hydrolase_3"/>
    <property type="match status" value="1"/>
</dbReference>
<dbReference type="SUPFAM" id="SSF56784">
    <property type="entry name" value="HAD-like"/>
    <property type="match status" value="1"/>
</dbReference>
<dbReference type="GO" id="GO:0000287">
    <property type="term" value="F:magnesium ion binding"/>
    <property type="evidence" value="ECO:0007669"/>
    <property type="project" value="TreeGrafter"/>
</dbReference>
<dbReference type="GO" id="GO:0005829">
    <property type="term" value="C:cytosol"/>
    <property type="evidence" value="ECO:0007669"/>
    <property type="project" value="TreeGrafter"/>
</dbReference>
<dbReference type="Proteomes" id="UP000019426">
    <property type="component" value="Chromosome M2/40_rep1"/>
</dbReference>
<gene>
    <name evidence="1" type="ORF">CM240_1061</name>
</gene>
<dbReference type="NCBIfam" id="TIGR00099">
    <property type="entry name" value="Cof-subfamily"/>
    <property type="match status" value="1"/>
</dbReference>
<organism evidence="1 2">
    <name type="scientific">Clostridium bornimense</name>
    <dbReference type="NCBI Taxonomy" id="1216932"/>
    <lineage>
        <taxon>Bacteria</taxon>
        <taxon>Bacillati</taxon>
        <taxon>Bacillota</taxon>
        <taxon>Clostridia</taxon>
        <taxon>Eubacteriales</taxon>
        <taxon>Clostridiaceae</taxon>
        <taxon>Clostridium</taxon>
    </lineage>
</organism>
<dbReference type="AlphaFoldDB" id="W6SEV8"/>
<name>W6SEV8_9CLOT</name>
<dbReference type="InterPro" id="IPR036412">
    <property type="entry name" value="HAD-like_sf"/>
</dbReference>
<evidence type="ECO:0000313" key="1">
    <source>
        <dbReference type="EMBL" id="CDM68225.1"/>
    </source>
</evidence>
<reference evidence="1 2" key="1">
    <citation type="submission" date="2013-11" db="EMBL/GenBank/DDBJ databases">
        <title>Complete genome sequence of Clostridum sp. M2/40.</title>
        <authorList>
            <person name="Wibberg D."/>
            <person name="Puehler A."/>
            <person name="Schlueter A."/>
        </authorList>
    </citation>
    <scope>NUCLEOTIDE SEQUENCE [LARGE SCALE GENOMIC DNA]</scope>
    <source>
        <strain evidence="2">M2/40</strain>
    </source>
</reference>
<dbReference type="InterPro" id="IPR006379">
    <property type="entry name" value="HAD-SF_hydro_IIB"/>
</dbReference>
<keyword evidence="1" id="KW-0378">Hydrolase</keyword>
<dbReference type="SFLD" id="SFLDG01140">
    <property type="entry name" value="C2.B:_Phosphomannomutase_and_P"/>
    <property type="match status" value="1"/>
</dbReference>
<sequence>MDKKIIFFDIDGTLIDEETHLIPNSTKYALKELKANGNLAFINTGRPVSEITDYIRSFNFDGYICGCGTYIEFNNEVLFYKSLGNKLSCQLAKDMKNFNLEGLLEGRYDIYFDKIDNINHPYVLKIIDQHKKEGFYTGSTWDNPSIDVDKLVIFSTESSDFSGFYNKYKSIFEFIKRGENFYELVPVGYSKASGIEYITNHLNIPLKNTYAIGDSTNDLSMLQYVENSIAMGNSNPEIFDLVSFITTSVDNDGIENALKHYNLI</sequence>
<dbReference type="NCBIfam" id="TIGR01484">
    <property type="entry name" value="HAD-SF-IIB"/>
    <property type="match status" value="1"/>
</dbReference>
<dbReference type="PANTHER" id="PTHR10000:SF25">
    <property type="entry name" value="PHOSPHATASE YKRA-RELATED"/>
    <property type="match status" value="1"/>
</dbReference>
<dbReference type="Gene3D" id="3.40.50.1000">
    <property type="entry name" value="HAD superfamily/HAD-like"/>
    <property type="match status" value="1"/>
</dbReference>
<dbReference type="STRING" id="1216932.CM240_1061"/>
<dbReference type="InterPro" id="IPR000150">
    <property type="entry name" value="Cof"/>
</dbReference>
<dbReference type="HOGENOM" id="CLU_044146_7_2_9"/>
<dbReference type="Gene3D" id="3.30.1240.10">
    <property type="match status" value="1"/>
</dbReference>
<dbReference type="PATRIC" id="fig|1216932.3.peg.1051"/>